<dbReference type="Proteomes" id="UP000236630">
    <property type="component" value="Unassembled WGS sequence"/>
</dbReference>
<reference evidence="1 2" key="1">
    <citation type="journal article" date="2017" name="Front. Genet.">
        <title>Draft sequencing of the heterozygous diploid genome of Satsuma (Citrus unshiu Marc.) using a hybrid assembly approach.</title>
        <authorList>
            <person name="Shimizu T."/>
            <person name="Tanizawa Y."/>
            <person name="Mochizuki T."/>
            <person name="Nagasaki H."/>
            <person name="Yoshioka T."/>
            <person name="Toyoda A."/>
            <person name="Fujiyama A."/>
            <person name="Kaminuma E."/>
            <person name="Nakamura Y."/>
        </authorList>
    </citation>
    <scope>NUCLEOTIDE SEQUENCE [LARGE SCALE GENOMIC DNA]</scope>
    <source>
        <strain evidence="2">cv. Miyagawa wase</strain>
    </source>
</reference>
<evidence type="ECO:0000313" key="1">
    <source>
        <dbReference type="EMBL" id="GAY49967.1"/>
    </source>
</evidence>
<keyword evidence="2" id="KW-1185">Reference proteome</keyword>
<gene>
    <name evidence="1" type="ORF">CUMW_123130</name>
</gene>
<protein>
    <submittedName>
        <fullName evidence="1">Uncharacterized protein</fullName>
    </submittedName>
</protein>
<dbReference type="AlphaFoldDB" id="A0A2H5PC76"/>
<name>A0A2H5PC76_CITUN</name>
<comment type="caution">
    <text evidence="1">The sequence shown here is derived from an EMBL/GenBank/DDBJ whole genome shotgun (WGS) entry which is preliminary data.</text>
</comment>
<dbReference type="EMBL" id="BDQV01000057">
    <property type="protein sequence ID" value="GAY49967.1"/>
    <property type="molecule type" value="Genomic_DNA"/>
</dbReference>
<feature type="non-terminal residue" evidence="1">
    <location>
        <position position="125"/>
    </location>
</feature>
<evidence type="ECO:0000313" key="2">
    <source>
        <dbReference type="Proteomes" id="UP000236630"/>
    </source>
</evidence>
<sequence length="125" mass="14195">MAGTKGKRGRLGLVLHSLPFFKDSAMLIRKDLPLKHVTIKAFWHCQSSFARPVILVILICILTPDVYLQPSPALRFAQCQLEISHISNLANFVGKMKSFSALCYKIESHFEYQQWFLSVFPAGLK</sequence>
<accession>A0A2H5PC76</accession>
<proteinExistence type="predicted"/>
<organism evidence="1 2">
    <name type="scientific">Citrus unshiu</name>
    <name type="common">Satsuma mandarin</name>
    <name type="synonym">Citrus nobilis var. unshiu</name>
    <dbReference type="NCBI Taxonomy" id="55188"/>
    <lineage>
        <taxon>Eukaryota</taxon>
        <taxon>Viridiplantae</taxon>
        <taxon>Streptophyta</taxon>
        <taxon>Embryophyta</taxon>
        <taxon>Tracheophyta</taxon>
        <taxon>Spermatophyta</taxon>
        <taxon>Magnoliopsida</taxon>
        <taxon>eudicotyledons</taxon>
        <taxon>Gunneridae</taxon>
        <taxon>Pentapetalae</taxon>
        <taxon>rosids</taxon>
        <taxon>malvids</taxon>
        <taxon>Sapindales</taxon>
        <taxon>Rutaceae</taxon>
        <taxon>Aurantioideae</taxon>
        <taxon>Citrus</taxon>
    </lineage>
</organism>